<evidence type="ECO:0000313" key="1">
    <source>
        <dbReference type="EMBL" id="PNU03672.1"/>
    </source>
</evidence>
<sequence length="82" mass="9226">MREFDSPPQVADLASTVKTIVTCASTHFSTERFAALFQAMGYFPDQLRPSVDRGLEPGDRRAHLWVSIGAVERERDISSRMI</sequence>
<proteinExistence type="predicted"/>
<comment type="caution">
    <text evidence="1">The sequence shown here is derived from an EMBL/GenBank/DDBJ whole genome shotgun (WGS) entry which is preliminary data.</text>
</comment>
<keyword evidence="2" id="KW-1185">Reference proteome</keyword>
<dbReference type="Proteomes" id="UP000236327">
    <property type="component" value="Unassembled WGS sequence"/>
</dbReference>
<protein>
    <submittedName>
        <fullName evidence="1">Uncharacterized protein</fullName>
    </submittedName>
</protein>
<accession>A0A2K2FY29</accession>
<reference evidence="1 2" key="1">
    <citation type="submission" date="2016-05" db="EMBL/GenBank/DDBJ databases">
        <title>Complete genome sequence of Novosphingobium guangzhouense SA925(T).</title>
        <authorList>
            <person name="Sha S."/>
        </authorList>
    </citation>
    <scope>NUCLEOTIDE SEQUENCE [LARGE SCALE GENOMIC DNA]</scope>
    <source>
        <strain evidence="1 2">SA925</strain>
    </source>
</reference>
<dbReference type="AlphaFoldDB" id="A0A2K2FY29"/>
<dbReference type="RefSeq" id="WP_103097281.1">
    <property type="nucleotide sequence ID" value="NZ_LYMM01000046.1"/>
</dbReference>
<evidence type="ECO:0000313" key="2">
    <source>
        <dbReference type="Proteomes" id="UP000236327"/>
    </source>
</evidence>
<dbReference type="EMBL" id="LYMM01000046">
    <property type="protein sequence ID" value="PNU03672.1"/>
    <property type="molecule type" value="Genomic_DNA"/>
</dbReference>
<gene>
    <name evidence="1" type="ORF">A8V01_23120</name>
</gene>
<name>A0A2K2FY29_9SPHN</name>
<organism evidence="1 2">
    <name type="scientific">Novosphingobium guangzhouense</name>
    <dbReference type="NCBI Taxonomy" id="1850347"/>
    <lineage>
        <taxon>Bacteria</taxon>
        <taxon>Pseudomonadati</taxon>
        <taxon>Pseudomonadota</taxon>
        <taxon>Alphaproteobacteria</taxon>
        <taxon>Sphingomonadales</taxon>
        <taxon>Sphingomonadaceae</taxon>
        <taxon>Novosphingobium</taxon>
    </lineage>
</organism>